<dbReference type="PROSITE" id="PS51186">
    <property type="entry name" value="GNAT"/>
    <property type="match status" value="1"/>
</dbReference>
<dbReference type="OrthoDB" id="9789605at2"/>
<dbReference type="PANTHER" id="PTHR43800">
    <property type="entry name" value="PEPTIDYL-LYSINE N-ACETYLTRANSFERASE YJAB"/>
    <property type="match status" value="1"/>
</dbReference>
<accession>A0A1B2E7X9</accession>
<protein>
    <submittedName>
        <fullName evidence="4 5">N-acetyltransferase</fullName>
    </submittedName>
</protein>
<gene>
    <name evidence="5" type="ORF">BBD40_07810</name>
    <name evidence="4" type="ORF">BBD41_27830</name>
</gene>
<dbReference type="Gene3D" id="3.40.630.30">
    <property type="match status" value="1"/>
</dbReference>
<evidence type="ECO:0000259" key="3">
    <source>
        <dbReference type="PROSITE" id="PS51186"/>
    </source>
</evidence>
<keyword evidence="1 4" id="KW-0808">Transferase</keyword>
<dbReference type="CDD" id="cd04301">
    <property type="entry name" value="NAT_SF"/>
    <property type="match status" value="1"/>
</dbReference>
<dbReference type="Proteomes" id="UP000189059">
    <property type="component" value="Unassembled WGS sequence"/>
</dbReference>
<feature type="domain" description="N-acetyltransferase" evidence="3">
    <location>
        <begin position="1"/>
        <end position="141"/>
    </location>
</feature>
<reference evidence="5 6" key="2">
    <citation type="submission" date="2016-12" db="EMBL/GenBank/DDBJ databases">
        <title>Genome sequencing and description of Paenibacillus sp. nov. from high altitude lake in the Indian Trans- Himalayas.</title>
        <authorList>
            <person name="Kiran S."/>
            <person name="Swarnkar M.K."/>
            <person name="Rana A."/>
            <person name="Tewari R."/>
            <person name="Gulati A."/>
        </authorList>
    </citation>
    <scope>NUCLEOTIDE SEQUENCE [LARGE SCALE GENOMIC DNA]</scope>
    <source>
        <strain evidence="5 6">IHBB 9951</strain>
    </source>
</reference>
<dbReference type="Pfam" id="PF13508">
    <property type="entry name" value="Acetyltransf_7"/>
    <property type="match status" value="1"/>
</dbReference>
<dbReference type="KEGG" id="pib:BBD41_27830"/>
<evidence type="ECO:0000313" key="6">
    <source>
        <dbReference type="Proteomes" id="UP000189059"/>
    </source>
</evidence>
<dbReference type="GO" id="GO:0016747">
    <property type="term" value="F:acyltransferase activity, transferring groups other than amino-acyl groups"/>
    <property type="evidence" value="ECO:0007669"/>
    <property type="project" value="InterPro"/>
</dbReference>
<dbReference type="RefSeq" id="WP_077566574.1">
    <property type="nucleotide sequence ID" value="NZ_CP016809.1"/>
</dbReference>
<sequence>MQIRLMTDNDMDSVIDIWLAASIEAHHFIPQEYWESKEKDMRSVYLPMAETYVLEEAAGIVGFISTVQHALAALFVHPSHQGRGYGRTLLQFVKERSSKLELKVYKENENAFRFYSRHGFNVVEETIDEDTGQAEYIMTWGEH</sequence>
<name>A0A1B2E7X9_9BACL</name>
<dbReference type="AlphaFoldDB" id="A0A1B2E7X9"/>
<dbReference type="InterPro" id="IPR016181">
    <property type="entry name" value="Acyl_CoA_acyltransferase"/>
</dbReference>
<evidence type="ECO:0000313" key="4">
    <source>
        <dbReference type="EMBL" id="ANY76080.1"/>
    </source>
</evidence>
<dbReference type="NCBIfam" id="NF007853">
    <property type="entry name" value="PRK10562.1"/>
    <property type="match status" value="1"/>
</dbReference>
<dbReference type="EMBL" id="CP016809">
    <property type="protein sequence ID" value="ANY76080.1"/>
    <property type="molecule type" value="Genomic_DNA"/>
</dbReference>
<keyword evidence="2" id="KW-0012">Acyltransferase</keyword>
<reference evidence="4" key="1">
    <citation type="submission" date="2016-08" db="EMBL/GenBank/DDBJ databases">
        <title>Complete Genome Seqeunce of Paenibacillus sp. nov. IHBB 9852 from high altitute lake of Indian trans-Himalayas.</title>
        <authorList>
            <person name="Kiran S."/>
            <person name="Swarnkar M.K."/>
            <person name="Rana A."/>
            <person name="Tewari R."/>
            <person name="Gulati A."/>
        </authorList>
    </citation>
    <scope>NUCLEOTIDE SEQUENCE [LARGE SCALE GENOMIC DNA]</scope>
    <source>
        <strain evidence="4">IHBB 9852</strain>
    </source>
</reference>
<evidence type="ECO:0000313" key="5">
    <source>
        <dbReference type="EMBL" id="OOC61766.1"/>
    </source>
</evidence>
<evidence type="ECO:0000256" key="2">
    <source>
        <dbReference type="ARBA" id="ARBA00023315"/>
    </source>
</evidence>
<keyword evidence="6" id="KW-1185">Reference proteome</keyword>
<dbReference type="InterPro" id="IPR000182">
    <property type="entry name" value="GNAT_dom"/>
</dbReference>
<proteinExistence type="predicted"/>
<dbReference type="PANTHER" id="PTHR43800:SF1">
    <property type="entry name" value="PEPTIDYL-LYSINE N-ACETYLTRANSFERASE YJAB"/>
    <property type="match status" value="1"/>
</dbReference>
<dbReference type="SUPFAM" id="SSF55729">
    <property type="entry name" value="Acyl-CoA N-acyltransferases (Nat)"/>
    <property type="match status" value="1"/>
</dbReference>
<organism evidence="4">
    <name type="scientific">Paenibacillus ihbetae</name>
    <dbReference type="NCBI Taxonomy" id="1870820"/>
    <lineage>
        <taxon>Bacteria</taxon>
        <taxon>Bacillati</taxon>
        <taxon>Bacillota</taxon>
        <taxon>Bacilli</taxon>
        <taxon>Bacillales</taxon>
        <taxon>Paenibacillaceae</taxon>
        <taxon>Paenibacillus</taxon>
    </lineage>
</organism>
<dbReference type="EMBL" id="MRVI01000001">
    <property type="protein sequence ID" value="OOC61766.1"/>
    <property type="molecule type" value="Genomic_DNA"/>
</dbReference>
<evidence type="ECO:0000256" key="1">
    <source>
        <dbReference type="ARBA" id="ARBA00022679"/>
    </source>
</evidence>